<evidence type="ECO:0000256" key="4">
    <source>
        <dbReference type="ARBA" id="ARBA00022679"/>
    </source>
</evidence>
<dbReference type="Pfam" id="PF08447">
    <property type="entry name" value="PAS_3"/>
    <property type="match status" value="2"/>
</dbReference>
<dbReference type="InterPro" id="IPR005467">
    <property type="entry name" value="His_kinase_dom"/>
</dbReference>
<dbReference type="InterPro" id="IPR000014">
    <property type="entry name" value="PAS"/>
</dbReference>
<dbReference type="NCBIfam" id="TIGR00229">
    <property type="entry name" value="sensory_box"/>
    <property type="match status" value="2"/>
</dbReference>
<dbReference type="Gene3D" id="3.30.450.20">
    <property type="entry name" value="PAS domain"/>
    <property type="match status" value="2"/>
</dbReference>
<evidence type="ECO:0000256" key="5">
    <source>
        <dbReference type="ARBA" id="ARBA00022777"/>
    </source>
</evidence>
<comment type="catalytic activity">
    <reaction evidence="1">
        <text>ATP + protein L-histidine = ADP + protein N-phospho-L-histidine.</text>
        <dbReference type="EC" id="2.7.13.3"/>
    </reaction>
</comment>
<dbReference type="SUPFAM" id="SSF55874">
    <property type="entry name" value="ATPase domain of HSP90 chaperone/DNA topoisomerase II/histidine kinase"/>
    <property type="match status" value="1"/>
</dbReference>
<evidence type="ECO:0000259" key="8">
    <source>
        <dbReference type="PROSITE" id="PS50113"/>
    </source>
</evidence>
<dbReference type="InterPro" id="IPR035965">
    <property type="entry name" value="PAS-like_dom_sf"/>
</dbReference>
<dbReference type="SMART" id="SM00086">
    <property type="entry name" value="PAC"/>
    <property type="match status" value="2"/>
</dbReference>
<dbReference type="Gene3D" id="2.10.70.100">
    <property type="match status" value="1"/>
</dbReference>
<accession>A0ABT8XKK9</accession>
<dbReference type="CDD" id="cd00130">
    <property type="entry name" value="PAS"/>
    <property type="match status" value="2"/>
</dbReference>
<keyword evidence="10" id="KW-1185">Reference proteome</keyword>
<dbReference type="SMART" id="SM00387">
    <property type="entry name" value="HATPase_c"/>
    <property type="match status" value="1"/>
</dbReference>
<dbReference type="Pfam" id="PF02518">
    <property type="entry name" value="HATPase_c"/>
    <property type="match status" value="1"/>
</dbReference>
<dbReference type="InterPro" id="IPR001610">
    <property type="entry name" value="PAC"/>
</dbReference>
<dbReference type="InterPro" id="IPR003594">
    <property type="entry name" value="HATPase_dom"/>
</dbReference>
<evidence type="ECO:0000259" key="6">
    <source>
        <dbReference type="PROSITE" id="PS50109"/>
    </source>
</evidence>
<keyword evidence="3" id="KW-0597">Phosphoprotein</keyword>
<sequence>MSIIKKPGGSGQSELERMRDDIVVARRQLELALDVAGAPCAWEWDIRRDRLVADARFAAITRQDAVALTDGTSTNCFFNSIHPDDLKRVKLAVAGIMAGSEIFSKDYRLLKDDGGYRWVHANGRAIFDEDGNPTMFVGNLVDVTEQKRITEELRVAQTAGGIGTFEHRVGWATITVSEQFCRLFGLHPARVIPVATLNELIHPDDRRIIDLSFPDDHQDVSSREFRIRRADNNQERWLTRRGEYVDDVDSAGQRYVGVVYDVTDARQVRDKLQQANDELAGIAHEREQFIAVLGHDLRNPLASMSAGLRVISKDATDQRTTRVLRLMGGSVQRMSSLIDDLLDLARGRLGDGISLNITKGGRVEPLLARIVNEILVAHPERLIATDFDVHRPVNVDHARLEQMVSNLLGNAITHGASDKPITLSAKTEGDLFELEIRNGGTRIPEAIMKRLFQPFSRGEENSRKQGLGLGLYIASEIAKAHGGTLNATSDDASTSFIFRMPLDCQ</sequence>
<feature type="domain" description="PAC" evidence="8">
    <location>
        <begin position="221"/>
        <end position="274"/>
    </location>
</feature>
<feature type="domain" description="Histidine kinase" evidence="6">
    <location>
        <begin position="292"/>
        <end position="504"/>
    </location>
</feature>
<dbReference type="Gene3D" id="1.10.287.130">
    <property type="match status" value="1"/>
</dbReference>
<evidence type="ECO:0000256" key="3">
    <source>
        <dbReference type="ARBA" id="ARBA00022553"/>
    </source>
</evidence>
<evidence type="ECO:0000256" key="2">
    <source>
        <dbReference type="ARBA" id="ARBA00012438"/>
    </source>
</evidence>
<dbReference type="PROSITE" id="PS50112">
    <property type="entry name" value="PAS"/>
    <property type="match status" value="1"/>
</dbReference>
<dbReference type="InterPro" id="IPR004358">
    <property type="entry name" value="Sig_transdc_His_kin-like_C"/>
</dbReference>
<dbReference type="CDD" id="cd00075">
    <property type="entry name" value="HATPase"/>
    <property type="match status" value="1"/>
</dbReference>
<comment type="caution">
    <text evidence="9">The sequence shown here is derived from an EMBL/GenBank/DDBJ whole genome shotgun (WGS) entry which is preliminary data.</text>
</comment>
<dbReference type="PANTHER" id="PTHR43304:SF1">
    <property type="entry name" value="PAC DOMAIN-CONTAINING PROTEIN"/>
    <property type="match status" value="1"/>
</dbReference>
<keyword evidence="4" id="KW-0808">Transferase</keyword>
<dbReference type="GO" id="GO:0016301">
    <property type="term" value="F:kinase activity"/>
    <property type="evidence" value="ECO:0007669"/>
    <property type="project" value="UniProtKB-KW"/>
</dbReference>
<dbReference type="InterPro" id="IPR003661">
    <property type="entry name" value="HisK_dim/P_dom"/>
</dbReference>
<dbReference type="SUPFAM" id="SSF47384">
    <property type="entry name" value="Homodimeric domain of signal transducing histidine kinase"/>
    <property type="match status" value="1"/>
</dbReference>
<dbReference type="PROSITE" id="PS50109">
    <property type="entry name" value="HIS_KIN"/>
    <property type="match status" value="1"/>
</dbReference>
<reference evidence="9" key="1">
    <citation type="submission" date="2022-04" db="EMBL/GenBank/DDBJ databases">
        <title>Shinella lacus sp. nov., a novel member of the genus Shinella from water.</title>
        <authorList>
            <person name="Deng Y."/>
        </authorList>
    </citation>
    <scope>NUCLEOTIDE SEQUENCE</scope>
    <source>
        <strain evidence="9">JCM 31239</strain>
    </source>
</reference>
<dbReference type="InterPro" id="IPR013655">
    <property type="entry name" value="PAS_fold_3"/>
</dbReference>
<dbReference type="InterPro" id="IPR000700">
    <property type="entry name" value="PAS-assoc_C"/>
</dbReference>
<dbReference type="Pfam" id="PF00512">
    <property type="entry name" value="HisKA"/>
    <property type="match status" value="1"/>
</dbReference>
<dbReference type="EMBL" id="WHSC02000011">
    <property type="protein sequence ID" value="MDO6124269.1"/>
    <property type="molecule type" value="Genomic_DNA"/>
</dbReference>
<name>A0ABT8XKK9_9HYPH</name>
<dbReference type="RefSeq" id="WP_244763855.1">
    <property type="nucleotide sequence ID" value="NZ_JALJCJ010000009.1"/>
</dbReference>
<evidence type="ECO:0000259" key="7">
    <source>
        <dbReference type="PROSITE" id="PS50112"/>
    </source>
</evidence>
<evidence type="ECO:0000256" key="1">
    <source>
        <dbReference type="ARBA" id="ARBA00000085"/>
    </source>
</evidence>
<evidence type="ECO:0000313" key="10">
    <source>
        <dbReference type="Proteomes" id="UP001177080"/>
    </source>
</evidence>
<proteinExistence type="predicted"/>
<dbReference type="PROSITE" id="PS50113">
    <property type="entry name" value="PAC"/>
    <property type="match status" value="2"/>
</dbReference>
<dbReference type="PRINTS" id="PR00344">
    <property type="entry name" value="BCTRLSENSOR"/>
</dbReference>
<feature type="domain" description="PAS" evidence="7">
    <location>
        <begin position="174"/>
        <end position="206"/>
    </location>
</feature>
<dbReference type="SMART" id="SM00388">
    <property type="entry name" value="HisKA"/>
    <property type="match status" value="1"/>
</dbReference>
<keyword evidence="5 9" id="KW-0418">Kinase</keyword>
<dbReference type="InterPro" id="IPR036890">
    <property type="entry name" value="HATPase_C_sf"/>
</dbReference>
<evidence type="ECO:0000313" key="9">
    <source>
        <dbReference type="EMBL" id="MDO6124269.1"/>
    </source>
</evidence>
<feature type="domain" description="PAC" evidence="8">
    <location>
        <begin position="103"/>
        <end position="155"/>
    </location>
</feature>
<dbReference type="InterPro" id="IPR052162">
    <property type="entry name" value="Sensor_kinase/Photoreceptor"/>
</dbReference>
<dbReference type="Gene3D" id="3.30.565.10">
    <property type="entry name" value="Histidine kinase-like ATPase, C-terminal domain"/>
    <property type="match status" value="1"/>
</dbReference>
<protein>
    <recommendedName>
        <fullName evidence="2">histidine kinase</fullName>
        <ecNumber evidence="2">2.7.13.3</ecNumber>
    </recommendedName>
</protein>
<dbReference type="EC" id="2.7.13.3" evidence="2"/>
<dbReference type="CDD" id="cd00082">
    <property type="entry name" value="HisKA"/>
    <property type="match status" value="1"/>
</dbReference>
<dbReference type="SUPFAM" id="SSF55785">
    <property type="entry name" value="PYP-like sensor domain (PAS domain)"/>
    <property type="match status" value="2"/>
</dbReference>
<dbReference type="Proteomes" id="UP001177080">
    <property type="component" value="Unassembled WGS sequence"/>
</dbReference>
<dbReference type="PANTHER" id="PTHR43304">
    <property type="entry name" value="PHYTOCHROME-LIKE PROTEIN CPH1"/>
    <property type="match status" value="1"/>
</dbReference>
<gene>
    <name evidence="9" type="ORF">GB928_024030</name>
</gene>
<organism evidence="9 10">
    <name type="scientific">Shinella curvata</name>
    <dbReference type="NCBI Taxonomy" id="1817964"/>
    <lineage>
        <taxon>Bacteria</taxon>
        <taxon>Pseudomonadati</taxon>
        <taxon>Pseudomonadota</taxon>
        <taxon>Alphaproteobacteria</taxon>
        <taxon>Hyphomicrobiales</taxon>
        <taxon>Rhizobiaceae</taxon>
        <taxon>Shinella</taxon>
    </lineage>
</organism>
<dbReference type="InterPro" id="IPR036097">
    <property type="entry name" value="HisK_dim/P_sf"/>
</dbReference>